<feature type="transmembrane region" description="Helical" evidence="8">
    <location>
        <begin position="392"/>
        <end position="413"/>
    </location>
</feature>
<dbReference type="PANTHER" id="PTHR23501:SF3">
    <property type="entry name" value="MAJOR FACILITATOR SUPERFAMILY (MFS) PROFILE DOMAIN-CONTAINING PROTEIN"/>
    <property type="match status" value="1"/>
</dbReference>
<feature type="transmembrane region" description="Helical" evidence="8">
    <location>
        <begin position="230"/>
        <end position="252"/>
    </location>
</feature>
<evidence type="ECO:0000256" key="6">
    <source>
        <dbReference type="ARBA" id="ARBA00023136"/>
    </source>
</evidence>
<feature type="transmembrane region" description="Helical" evidence="8">
    <location>
        <begin position="280"/>
        <end position="303"/>
    </location>
</feature>
<feature type="transmembrane region" description="Helical" evidence="8">
    <location>
        <begin position="315"/>
        <end position="335"/>
    </location>
</feature>
<dbReference type="Gene3D" id="1.20.1250.20">
    <property type="entry name" value="MFS general substrate transporter like domains"/>
    <property type="match status" value="2"/>
</dbReference>
<feature type="compositionally biased region" description="Low complexity" evidence="7">
    <location>
        <begin position="9"/>
        <end position="30"/>
    </location>
</feature>
<dbReference type="PANTHER" id="PTHR23501">
    <property type="entry name" value="MAJOR FACILITATOR SUPERFAMILY"/>
    <property type="match status" value="1"/>
</dbReference>
<feature type="transmembrane region" description="Helical" evidence="8">
    <location>
        <begin position="142"/>
        <end position="159"/>
    </location>
</feature>
<feature type="transmembrane region" description="Helical" evidence="8">
    <location>
        <begin position="422"/>
        <end position="441"/>
    </location>
</feature>
<feature type="region of interest" description="Disordered" evidence="7">
    <location>
        <begin position="1"/>
        <end position="52"/>
    </location>
</feature>
<keyword evidence="5 8" id="KW-1133">Transmembrane helix</keyword>
<reference evidence="9" key="1">
    <citation type="submission" date="2021-03" db="EMBL/GenBank/DDBJ databases">
        <title>Revisited historic fungal species revealed as producer of novel bioactive compounds through whole genome sequencing and comparative genomics.</title>
        <authorList>
            <person name="Vignolle G.A."/>
            <person name="Hochenegger N."/>
            <person name="Mach R.L."/>
            <person name="Mach-Aigner A.R."/>
            <person name="Javad Rahimi M."/>
            <person name="Salim K.A."/>
            <person name="Chan C.M."/>
            <person name="Lim L.B.L."/>
            <person name="Cai F."/>
            <person name="Druzhinina I.S."/>
            <person name="U'Ren J.M."/>
            <person name="Derntl C."/>
        </authorList>
    </citation>
    <scope>NUCLEOTIDE SEQUENCE</scope>
    <source>
        <strain evidence="9">TUCIM 5799</strain>
    </source>
</reference>
<feature type="transmembrane region" description="Helical" evidence="8">
    <location>
        <begin position="561"/>
        <end position="580"/>
    </location>
</feature>
<dbReference type="GO" id="GO:0022857">
    <property type="term" value="F:transmembrane transporter activity"/>
    <property type="evidence" value="ECO:0007669"/>
    <property type="project" value="InterPro"/>
</dbReference>
<feature type="transmembrane region" description="Helical" evidence="8">
    <location>
        <begin position="481"/>
        <end position="511"/>
    </location>
</feature>
<keyword evidence="10" id="KW-1185">Reference proteome</keyword>
<comment type="similarity">
    <text evidence="2">Belongs to the major facilitator superfamily.</text>
</comment>
<gene>
    <name evidence="9" type="ORF">JX265_008321</name>
</gene>
<evidence type="ECO:0000313" key="10">
    <source>
        <dbReference type="Proteomes" id="UP000829685"/>
    </source>
</evidence>
<keyword evidence="4 8" id="KW-0812">Transmembrane</keyword>
<evidence type="ECO:0000256" key="7">
    <source>
        <dbReference type="SAM" id="MobiDB-lite"/>
    </source>
</evidence>
<name>A0A9P9WIN7_9PEZI</name>
<accession>A0A9P9WIN7</accession>
<feature type="transmembrane region" description="Helical" evidence="8">
    <location>
        <begin position="68"/>
        <end position="87"/>
    </location>
</feature>
<dbReference type="SUPFAM" id="SSF103473">
    <property type="entry name" value="MFS general substrate transporter"/>
    <property type="match status" value="2"/>
</dbReference>
<organism evidence="9 10">
    <name type="scientific">Neoarthrinium moseri</name>
    <dbReference type="NCBI Taxonomy" id="1658444"/>
    <lineage>
        <taxon>Eukaryota</taxon>
        <taxon>Fungi</taxon>
        <taxon>Dikarya</taxon>
        <taxon>Ascomycota</taxon>
        <taxon>Pezizomycotina</taxon>
        <taxon>Sordariomycetes</taxon>
        <taxon>Xylariomycetidae</taxon>
        <taxon>Amphisphaeriales</taxon>
        <taxon>Apiosporaceae</taxon>
        <taxon>Neoarthrinium</taxon>
    </lineage>
</organism>
<dbReference type="InterPro" id="IPR036259">
    <property type="entry name" value="MFS_trans_sf"/>
</dbReference>
<feature type="transmembrane region" description="Helical" evidence="8">
    <location>
        <begin position="171"/>
        <end position="188"/>
    </location>
</feature>
<comment type="subcellular location">
    <subcellularLocation>
        <location evidence="1">Membrane</location>
        <topology evidence="1">Multi-pass membrane protein</topology>
    </subcellularLocation>
</comment>
<evidence type="ECO:0000313" key="9">
    <source>
        <dbReference type="EMBL" id="KAI1865274.1"/>
    </source>
</evidence>
<keyword evidence="3" id="KW-0813">Transport</keyword>
<evidence type="ECO:0000256" key="5">
    <source>
        <dbReference type="ARBA" id="ARBA00022989"/>
    </source>
</evidence>
<evidence type="ECO:0000256" key="2">
    <source>
        <dbReference type="ARBA" id="ARBA00008335"/>
    </source>
</evidence>
<evidence type="ECO:0000256" key="3">
    <source>
        <dbReference type="ARBA" id="ARBA00022448"/>
    </source>
</evidence>
<proteinExistence type="inferred from homology"/>
<dbReference type="FunFam" id="1.20.1250.20:FF:000284">
    <property type="entry name" value="Siderophore iron transporter mirB"/>
    <property type="match status" value="1"/>
</dbReference>
<feature type="transmembrane region" description="Helical" evidence="8">
    <location>
        <begin position="107"/>
        <end position="130"/>
    </location>
</feature>
<keyword evidence="6 8" id="KW-0472">Membrane</keyword>
<feature type="transmembrane region" description="Helical" evidence="8">
    <location>
        <begin position="447"/>
        <end position="469"/>
    </location>
</feature>
<evidence type="ECO:0000256" key="1">
    <source>
        <dbReference type="ARBA" id="ARBA00004141"/>
    </source>
</evidence>
<dbReference type="GO" id="GO:0005886">
    <property type="term" value="C:plasma membrane"/>
    <property type="evidence" value="ECO:0007669"/>
    <property type="project" value="TreeGrafter"/>
</dbReference>
<dbReference type="InterPro" id="IPR011701">
    <property type="entry name" value="MFS"/>
</dbReference>
<comment type="caution">
    <text evidence="9">The sequence shown here is derived from an EMBL/GenBank/DDBJ whole genome shotgun (WGS) entry which is preliminary data.</text>
</comment>
<dbReference type="Pfam" id="PF07690">
    <property type="entry name" value="MFS_1"/>
    <property type="match status" value="1"/>
</dbReference>
<evidence type="ECO:0000256" key="8">
    <source>
        <dbReference type="SAM" id="Phobius"/>
    </source>
</evidence>
<dbReference type="EMBL" id="JAFIMR010000022">
    <property type="protein sequence ID" value="KAI1865274.1"/>
    <property type="molecule type" value="Genomic_DNA"/>
</dbReference>
<dbReference type="Proteomes" id="UP000829685">
    <property type="component" value="Unassembled WGS sequence"/>
</dbReference>
<evidence type="ECO:0000256" key="4">
    <source>
        <dbReference type="ARBA" id="ARBA00022692"/>
    </source>
</evidence>
<protein>
    <recommendedName>
        <fullName evidence="11">Siderophore iron transporter mirB</fullName>
    </recommendedName>
</protein>
<feature type="transmembrane region" description="Helical" evidence="8">
    <location>
        <begin position="200"/>
        <end position="224"/>
    </location>
</feature>
<evidence type="ECO:0008006" key="11">
    <source>
        <dbReference type="Google" id="ProtNLM"/>
    </source>
</evidence>
<dbReference type="AlphaFoldDB" id="A0A9P9WIN7"/>
<feature type="transmembrane region" description="Helical" evidence="8">
    <location>
        <begin position="355"/>
        <end position="372"/>
    </location>
</feature>
<sequence>MVRFFSKTAPAEVPEIEAAPAPADPEPALAADEKKQEQLEMDGISSDNDTISSDAQEGVKDVEAMAKVWSRSHLVLAYVLIWIIYFVNSMQEGTTVALASYVTSSFSALPLTAASTVMSSIIGGLFKLPLAKIIDLWGRPQGYLLMVIFMTIGLVMMAACQNVETYAAAQVFYWVGYNGLVYVIGVFVSDTTHLRNRGLMFAYVTSPYIITAFINGRVASAFLGGPGFKWSFGAFSIIVPFVSLSLWVLLVINYRKAKRQGVLPVRAASGRTRWQSFVHYVLEFDIIGVLILVAGLALFLLSFNIYSYQTNGWRQPIIICFIVFGGLLIIGFGVWEKWFARVNFIPFELLRDRTCLGAFIVAGSVFVSFYLWDSYFYNFLLVVNGLSVVDATYMLNIYSVGSCLWSFAVGWAIRVTGRFKWIATYFAIPLTILGAGLMINFREPNVNIGYIVMCQIFIALAGGGIVITEQIAALAATSHQYVAVVLAIEGMFSSVGGAIGSTVATAIWTGIFPSKLAAYLPAEEQGNLTTIYGDINTQLGYPIGTPTRAAIVRAYGETQKLMLIAATAVLVIPWAAAFCWRNINVKNFKQTKGNVI</sequence>